<protein>
    <submittedName>
        <fullName evidence="7">Gametocyte-specific factor 1 homolog</fullName>
    </submittedName>
</protein>
<feature type="domain" description="CHHC U11-48K-type" evidence="5">
    <location>
        <begin position="7"/>
        <end position="34"/>
    </location>
</feature>
<evidence type="ECO:0000256" key="4">
    <source>
        <dbReference type="SAM" id="MobiDB-lite"/>
    </source>
</evidence>
<dbReference type="SUPFAM" id="SSF57667">
    <property type="entry name" value="beta-beta-alpha zinc fingers"/>
    <property type="match status" value="1"/>
</dbReference>
<keyword evidence="3" id="KW-0862">Zinc</keyword>
<name>A0A6J2UBJ9_DROLE</name>
<gene>
    <name evidence="7" type="primary">LOC115631869</name>
</gene>
<dbReference type="AlphaFoldDB" id="A0A6J2UBJ9"/>
<evidence type="ECO:0000313" key="6">
    <source>
        <dbReference type="Proteomes" id="UP000504634"/>
    </source>
</evidence>
<reference evidence="7" key="1">
    <citation type="submission" date="2025-08" db="UniProtKB">
        <authorList>
            <consortium name="RefSeq"/>
        </authorList>
    </citation>
    <scope>IDENTIFICATION</scope>
    <source>
        <strain evidence="7">11010-0011.00</strain>
        <tissue evidence="7">Whole body</tissue>
    </source>
</reference>
<proteinExistence type="predicted"/>
<keyword evidence="6" id="KW-1185">Reference proteome</keyword>
<dbReference type="InterPro" id="IPR022776">
    <property type="entry name" value="TRM13/UPF0224_CHHC_Znf_dom"/>
</dbReference>
<feature type="region of interest" description="Disordered" evidence="4">
    <location>
        <begin position="72"/>
        <end position="103"/>
    </location>
</feature>
<dbReference type="InterPro" id="IPR036236">
    <property type="entry name" value="Znf_C2H2_sf"/>
</dbReference>
<dbReference type="PROSITE" id="PS51800">
    <property type="entry name" value="ZF_CHHC_U11_48K"/>
    <property type="match status" value="1"/>
</dbReference>
<keyword evidence="1" id="KW-0479">Metal-binding</keyword>
<evidence type="ECO:0000256" key="2">
    <source>
        <dbReference type="ARBA" id="ARBA00022771"/>
    </source>
</evidence>
<organism evidence="6 7">
    <name type="scientific">Drosophila lebanonensis</name>
    <name type="common">Fruit fly</name>
    <name type="synonym">Scaptodrosophila lebanonensis</name>
    <dbReference type="NCBI Taxonomy" id="7225"/>
    <lineage>
        <taxon>Eukaryota</taxon>
        <taxon>Metazoa</taxon>
        <taxon>Ecdysozoa</taxon>
        <taxon>Arthropoda</taxon>
        <taxon>Hexapoda</taxon>
        <taxon>Insecta</taxon>
        <taxon>Pterygota</taxon>
        <taxon>Neoptera</taxon>
        <taxon>Endopterygota</taxon>
        <taxon>Diptera</taxon>
        <taxon>Brachycera</taxon>
        <taxon>Muscomorpha</taxon>
        <taxon>Ephydroidea</taxon>
        <taxon>Drosophilidae</taxon>
        <taxon>Scaptodrosophila</taxon>
    </lineage>
</organism>
<dbReference type="Proteomes" id="UP000504634">
    <property type="component" value="Unplaced"/>
</dbReference>
<evidence type="ECO:0000259" key="5">
    <source>
        <dbReference type="PROSITE" id="PS51800"/>
    </source>
</evidence>
<feature type="region of interest" description="Disordered" evidence="4">
    <location>
        <begin position="129"/>
        <end position="152"/>
    </location>
</feature>
<dbReference type="GeneID" id="115631869"/>
<keyword evidence="2" id="KW-0863">Zinc-finger</keyword>
<evidence type="ECO:0000256" key="3">
    <source>
        <dbReference type="ARBA" id="ARBA00022833"/>
    </source>
</evidence>
<dbReference type="RefSeq" id="XP_030384577.1">
    <property type="nucleotide sequence ID" value="XM_030528717.1"/>
</dbReference>
<accession>A0A6J2UBJ9</accession>
<sequence length="152" mass="17965">MDNNQQLKECPYDKMHQVRPERFITHLVRCCRSHPTIQVCCPHNAAHIVSPGEMDEHLKGCDSKALSKYMMDQQVQQKPEEQPYFGKGENWDDDPDEGTYDPTSRCEQALIIRKPINLTWAQRKQFRLSERSRHEKLEKENEKEKKKVLSQN</sequence>
<evidence type="ECO:0000256" key="1">
    <source>
        <dbReference type="ARBA" id="ARBA00022723"/>
    </source>
</evidence>
<evidence type="ECO:0000313" key="7">
    <source>
        <dbReference type="RefSeq" id="XP_030384577.1"/>
    </source>
</evidence>
<dbReference type="Pfam" id="PF05253">
    <property type="entry name" value="zf-U11-48K"/>
    <property type="match status" value="1"/>
</dbReference>
<dbReference type="GO" id="GO:0008270">
    <property type="term" value="F:zinc ion binding"/>
    <property type="evidence" value="ECO:0007669"/>
    <property type="project" value="UniProtKB-KW"/>
</dbReference>
<dbReference type="OrthoDB" id="5839404at2759"/>